<dbReference type="EMBL" id="JBBNAG010000003">
    <property type="protein sequence ID" value="KAK9148621.1"/>
    <property type="molecule type" value="Genomic_DNA"/>
</dbReference>
<dbReference type="Proteomes" id="UP001419268">
    <property type="component" value="Unassembled WGS sequence"/>
</dbReference>
<name>A0AAP0K9V3_9MAGN</name>
<accession>A0AAP0K9V3</accession>
<proteinExistence type="predicted"/>
<evidence type="ECO:0000313" key="2">
    <source>
        <dbReference type="Proteomes" id="UP001419268"/>
    </source>
</evidence>
<keyword evidence="2" id="KW-1185">Reference proteome</keyword>
<dbReference type="AlphaFoldDB" id="A0AAP0K9V3"/>
<comment type="caution">
    <text evidence="1">The sequence shown here is derived from an EMBL/GenBank/DDBJ whole genome shotgun (WGS) entry which is preliminary data.</text>
</comment>
<sequence length="64" mass="7448">MNNINTKPITTLMRNKTQVETMFKGVKTLYSTFKSHGNPDLYLYDIKNPILNKNTQTEPKVMEL</sequence>
<protein>
    <submittedName>
        <fullName evidence="1">Uncharacterized protein</fullName>
    </submittedName>
</protein>
<reference evidence="1 2" key="1">
    <citation type="submission" date="2024-01" db="EMBL/GenBank/DDBJ databases">
        <title>Genome assemblies of Stephania.</title>
        <authorList>
            <person name="Yang L."/>
        </authorList>
    </citation>
    <scope>NUCLEOTIDE SEQUENCE [LARGE SCALE GENOMIC DNA]</scope>
    <source>
        <strain evidence="1">JXDWG</strain>
        <tissue evidence="1">Leaf</tissue>
    </source>
</reference>
<organism evidence="1 2">
    <name type="scientific">Stephania cephalantha</name>
    <dbReference type="NCBI Taxonomy" id="152367"/>
    <lineage>
        <taxon>Eukaryota</taxon>
        <taxon>Viridiplantae</taxon>
        <taxon>Streptophyta</taxon>
        <taxon>Embryophyta</taxon>
        <taxon>Tracheophyta</taxon>
        <taxon>Spermatophyta</taxon>
        <taxon>Magnoliopsida</taxon>
        <taxon>Ranunculales</taxon>
        <taxon>Menispermaceae</taxon>
        <taxon>Menispermoideae</taxon>
        <taxon>Cissampelideae</taxon>
        <taxon>Stephania</taxon>
    </lineage>
</organism>
<gene>
    <name evidence="1" type="ORF">Scep_007378</name>
</gene>
<evidence type="ECO:0000313" key="1">
    <source>
        <dbReference type="EMBL" id="KAK9148621.1"/>
    </source>
</evidence>